<dbReference type="GeneID" id="104961021"/>
<dbReference type="RefSeq" id="XP_010787523.1">
    <property type="nucleotide sequence ID" value="XM_010789221.1"/>
</dbReference>
<keyword evidence="13" id="KW-0472">Membrane</keyword>
<keyword evidence="10" id="KW-0735">Signal-anchor</keyword>
<dbReference type="CDD" id="cd02510">
    <property type="entry name" value="pp-GalNAc-T"/>
    <property type="match status" value="1"/>
</dbReference>
<sequence>MMRLWGRAIVRRRKVLCLWLLLLGFALVTLALSDLLNRDRVHSHHNPVPPRRPLQGIPNDLEVIVDSRDPALELGVDLAPLKSLQEDQLLFVPSMQGTKNPQQRKGTYKVLLPGANKDTRTPAPPTHGEMGKAVQLEEREVESSVVQKYGFNEVVSEKISLHRRLPEARHPECFGEQYSESLPSTSVVICFHDEAWSTLLRTVHSVLDTAPKQYLQEVLLVDDMSQHGHLKSVLSEYVSHLDGVRLIRSTKRLGVGGCRTLGAARAAGEVLVFMDSHCECQKGWLEPLLERVAQDRTRVVSPIMDVIDWQTFQYNATQWPVRGVFDWRLDFYWESKPELQEKDPDSAVRPVQSPVLGGGVVAIDRHFFQSVGAYDPGMLLWGEEQIELSIRVWSCGGSLEVVPCSRVAHLDHHHLPYSFPDDELIQRNKIRVADTWMDAYRKIFYRRDTLAHFIRQSESPNITERLRLKRSLGCRNFHWYLTTVYPQLYIPQDRPALSGELYNVGTGSCADYPRGQGPKGGAMNIAPCSGTGSQHCELNSELEVRWGPMGALCLDAKDERAVLSPCPTRRPTSSRLQWTFIKLSGQLVHQQSQLCLEVLKEGGLPQSSPKEVKTGGLFLRPCTHHSRQQWHFEQLVAPKGA</sequence>
<dbReference type="PROSITE" id="PS50231">
    <property type="entry name" value="RICIN_B_LECTIN"/>
    <property type="match status" value="1"/>
</dbReference>
<name>A0A6I9PKF1_9TELE</name>
<comment type="pathway">
    <text evidence="3 16">Protein modification; protein glycosylation.</text>
</comment>
<evidence type="ECO:0000313" key="19">
    <source>
        <dbReference type="Proteomes" id="UP000504611"/>
    </source>
</evidence>
<keyword evidence="17" id="KW-0732">Signal</keyword>
<evidence type="ECO:0000256" key="14">
    <source>
        <dbReference type="ARBA" id="ARBA00023157"/>
    </source>
</evidence>
<dbReference type="Pfam" id="PF00652">
    <property type="entry name" value="Ricin_B_lectin"/>
    <property type="match status" value="1"/>
</dbReference>
<evidence type="ECO:0000256" key="16">
    <source>
        <dbReference type="RuleBase" id="RU361242"/>
    </source>
</evidence>
<dbReference type="PANTHER" id="PTHR11675">
    <property type="entry name" value="N-ACETYLGALACTOSAMINYLTRANSFERASE"/>
    <property type="match status" value="1"/>
</dbReference>
<dbReference type="UniPathway" id="UPA00378"/>
<organism evidence="19 20">
    <name type="scientific">Notothenia coriiceps</name>
    <name type="common">black rockcod</name>
    <dbReference type="NCBI Taxonomy" id="8208"/>
    <lineage>
        <taxon>Eukaryota</taxon>
        <taxon>Metazoa</taxon>
        <taxon>Chordata</taxon>
        <taxon>Craniata</taxon>
        <taxon>Vertebrata</taxon>
        <taxon>Euteleostomi</taxon>
        <taxon>Actinopterygii</taxon>
        <taxon>Neopterygii</taxon>
        <taxon>Teleostei</taxon>
        <taxon>Neoteleostei</taxon>
        <taxon>Acanthomorphata</taxon>
        <taxon>Eupercaria</taxon>
        <taxon>Perciformes</taxon>
        <taxon>Notothenioidei</taxon>
        <taxon>Nototheniidae</taxon>
        <taxon>Notothenia</taxon>
    </lineage>
</organism>
<evidence type="ECO:0000256" key="9">
    <source>
        <dbReference type="ARBA" id="ARBA00022734"/>
    </source>
</evidence>
<dbReference type="InterPro" id="IPR000772">
    <property type="entry name" value="Ricin_B_lectin"/>
</dbReference>
<dbReference type="KEGG" id="ncc:104961021"/>
<dbReference type="GO" id="GO:0030246">
    <property type="term" value="F:carbohydrate binding"/>
    <property type="evidence" value="ECO:0007669"/>
    <property type="project" value="UniProtKB-KW"/>
</dbReference>
<dbReference type="AlphaFoldDB" id="A0A6I9PKF1"/>
<evidence type="ECO:0000256" key="17">
    <source>
        <dbReference type="SAM" id="SignalP"/>
    </source>
</evidence>
<dbReference type="SUPFAM" id="SSF53448">
    <property type="entry name" value="Nucleotide-diphospho-sugar transferases"/>
    <property type="match status" value="1"/>
</dbReference>
<dbReference type="OrthoDB" id="416652at2759"/>
<dbReference type="GO" id="GO:0000139">
    <property type="term" value="C:Golgi membrane"/>
    <property type="evidence" value="ECO:0007669"/>
    <property type="project" value="UniProtKB-SubCell"/>
</dbReference>
<dbReference type="GO" id="GO:0004653">
    <property type="term" value="F:polypeptide N-acetylgalactosaminyltransferase activity"/>
    <property type="evidence" value="ECO:0007669"/>
    <property type="project" value="TreeGrafter"/>
</dbReference>
<evidence type="ECO:0000256" key="7">
    <source>
        <dbReference type="ARBA" id="ARBA00022679"/>
    </source>
</evidence>
<evidence type="ECO:0000256" key="2">
    <source>
        <dbReference type="ARBA" id="ARBA00004323"/>
    </source>
</evidence>
<evidence type="ECO:0000256" key="10">
    <source>
        <dbReference type="ARBA" id="ARBA00022968"/>
    </source>
</evidence>
<dbReference type="FunFam" id="3.90.550.10:FF:000416">
    <property type="entry name" value="Polypeptide N-acetylgalactosaminyltransferase"/>
    <property type="match status" value="1"/>
</dbReference>
<evidence type="ECO:0000256" key="15">
    <source>
        <dbReference type="ARBA" id="ARBA00023211"/>
    </source>
</evidence>
<keyword evidence="14 16" id="KW-1015">Disulfide bond</keyword>
<keyword evidence="15 16" id="KW-0464">Manganese</keyword>
<dbReference type="InterPro" id="IPR035992">
    <property type="entry name" value="Ricin_B-like_lectins"/>
</dbReference>
<evidence type="ECO:0000256" key="13">
    <source>
        <dbReference type="ARBA" id="ARBA00023136"/>
    </source>
</evidence>
<evidence type="ECO:0000256" key="8">
    <source>
        <dbReference type="ARBA" id="ARBA00022692"/>
    </source>
</evidence>
<keyword evidence="19" id="KW-1185">Reference proteome</keyword>
<accession>A0A6I9PKF1</accession>
<dbReference type="Pfam" id="PF00535">
    <property type="entry name" value="Glycos_transf_2"/>
    <property type="match status" value="1"/>
</dbReference>
<keyword evidence="12 16" id="KW-0333">Golgi apparatus</keyword>
<keyword evidence="6 16" id="KW-0328">Glycosyltransferase</keyword>
<protein>
    <recommendedName>
        <fullName evidence="5 16">Polypeptide N-acetylgalactosaminyltransferase</fullName>
        <ecNumber evidence="16">2.4.1.-</ecNumber>
    </recommendedName>
    <alternativeName>
        <fullName evidence="16">Protein-UDP acetylgalactosaminyltransferase</fullName>
    </alternativeName>
</protein>
<evidence type="ECO:0000256" key="5">
    <source>
        <dbReference type="ARBA" id="ARBA00012644"/>
    </source>
</evidence>
<evidence type="ECO:0000256" key="12">
    <source>
        <dbReference type="ARBA" id="ARBA00023034"/>
    </source>
</evidence>
<evidence type="ECO:0000256" key="1">
    <source>
        <dbReference type="ARBA" id="ARBA00001936"/>
    </source>
</evidence>
<evidence type="ECO:0000256" key="6">
    <source>
        <dbReference type="ARBA" id="ARBA00022676"/>
    </source>
</evidence>
<comment type="cofactor">
    <cofactor evidence="1 16">
        <name>Mn(2+)</name>
        <dbReference type="ChEBI" id="CHEBI:29035"/>
    </cofactor>
</comment>
<keyword evidence="8" id="KW-0812">Transmembrane</keyword>
<keyword evidence="9 16" id="KW-0430">Lectin</keyword>
<dbReference type="Pfam" id="PF02709">
    <property type="entry name" value="Glyco_transf_7C"/>
    <property type="match status" value="1"/>
</dbReference>
<reference evidence="20" key="1">
    <citation type="submission" date="2025-08" db="UniProtKB">
        <authorList>
            <consortium name="RefSeq"/>
        </authorList>
    </citation>
    <scope>IDENTIFICATION</scope>
    <source>
        <tissue evidence="20">Muscle</tissue>
    </source>
</reference>
<dbReference type="Gene3D" id="3.90.550.10">
    <property type="entry name" value="Spore Coat Polysaccharide Biosynthesis Protein SpsA, Chain A"/>
    <property type="match status" value="1"/>
</dbReference>
<keyword evidence="7 16" id="KW-0808">Transferase</keyword>
<dbReference type="GO" id="GO:0006493">
    <property type="term" value="P:protein O-linked glycosylation"/>
    <property type="evidence" value="ECO:0007669"/>
    <property type="project" value="TreeGrafter"/>
</dbReference>
<feature type="domain" description="Ricin B lectin" evidence="18">
    <location>
        <begin position="498"/>
        <end position="633"/>
    </location>
</feature>
<dbReference type="EC" id="2.4.1.-" evidence="16"/>
<dbReference type="Proteomes" id="UP000504611">
    <property type="component" value="Unplaced"/>
</dbReference>
<dbReference type="PANTHER" id="PTHR11675:SF36">
    <property type="entry name" value="POLYPEPTIDE N-ACETYLGALACTOSAMINYLTRANSFERASE 15"/>
    <property type="match status" value="1"/>
</dbReference>
<dbReference type="SUPFAM" id="SSF50370">
    <property type="entry name" value="Ricin B-like lectins"/>
    <property type="match status" value="1"/>
</dbReference>
<dbReference type="Gene3D" id="2.80.10.50">
    <property type="match status" value="1"/>
</dbReference>
<dbReference type="SMART" id="SM00458">
    <property type="entry name" value="RICIN"/>
    <property type="match status" value="1"/>
</dbReference>
<comment type="subcellular location">
    <subcellularLocation>
        <location evidence="2 16">Golgi apparatus membrane</location>
        <topology evidence="2 16">Single-pass type II membrane protein</topology>
    </subcellularLocation>
</comment>
<dbReference type="InterPro" id="IPR001173">
    <property type="entry name" value="Glyco_trans_2-like"/>
</dbReference>
<feature type="signal peptide" evidence="17">
    <location>
        <begin position="1"/>
        <end position="31"/>
    </location>
</feature>
<dbReference type="InterPro" id="IPR045885">
    <property type="entry name" value="GalNAc-T"/>
</dbReference>
<comment type="similarity">
    <text evidence="4 16">Belongs to the glycosyltransferase 2 family. GalNAc-T subfamily.</text>
</comment>
<proteinExistence type="inferred from homology"/>
<evidence type="ECO:0000313" key="20">
    <source>
        <dbReference type="RefSeq" id="XP_010787523.1"/>
    </source>
</evidence>
<feature type="chain" id="PRO_5027012871" description="Polypeptide N-acetylgalactosaminyltransferase" evidence="17">
    <location>
        <begin position="32"/>
        <end position="641"/>
    </location>
</feature>
<dbReference type="InterPro" id="IPR029044">
    <property type="entry name" value="Nucleotide-diphossugar_trans"/>
</dbReference>
<keyword evidence="11" id="KW-1133">Transmembrane helix</keyword>
<evidence type="ECO:0000259" key="18">
    <source>
        <dbReference type="SMART" id="SM00458"/>
    </source>
</evidence>
<evidence type="ECO:0000256" key="11">
    <source>
        <dbReference type="ARBA" id="ARBA00022989"/>
    </source>
</evidence>
<dbReference type="InterPro" id="IPR027791">
    <property type="entry name" value="Galactosyl_T_C"/>
</dbReference>
<evidence type="ECO:0000256" key="4">
    <source>
        <dbReference type="ARBA" id="ARBA00005680"/>
    </source>
</evidence>
<evidence type="ECO:0000256" key="3">
    <source>
        <dbReference type="ARBA" id="ARBA00004922"/>
    </source>
</evidence>
<gene>
    <name evidence="20" type="primary">LOC104961021</name>
</gene>